<keyword evidence="9" id="KW-1185">Reference proteome</keyword>
<dbReference type="OrthoDB" id="2735536at2759"/>
<evidence type="ECO:0000256" key="2">
    <source>
        <dbReference type="ARBA" id="ARBA00023002"/>
    </source>
</evidence>
<dbReference type="EC" id="1.1.1.219" evidence="7"/>
<dbReference type="Proteomes" id="UP000002051">
    <property type="component" value="Unassembled WGS sequence"/>
</dbReference>
<dbReference type="AlphaFoldDB" id="Q6TQT1"/>
<reference evidence="5" key="1">
    <citation type="submission" date="2003-09" db="EMBL/GenBank/DDBJ databases">
        <authorList>
            <person name="Xie D.-Y."/>
            <person name="Jackson L.A."/>
            <person name="Cooper J.D."/>
            <person name="Ferreira D."/>
            <person name="Paiva N.L."/>
        </authorList>
    </citation>
    <scope>NUCLEOTIDE SEQUENCE</scope>
</reference>
<dbReference type="InterPro" id="IPR036291">
    <property type="entry name" value="NAD(P)-bd_dom_sf"/>
</dbReference>
<accession>Q6TQT1</accession>
<evidence type="ECO:0000313" key="5">
    <source>
        <dbReference type="EMBL" id="AAR27014.1"/>
    </source>
</evidence>
<proteinExistence type="evidence at transcript level"/>
<reference evidence="7" key="6">
    <citation type="journal article" date="2018" name="Nat. Plants">
        <title>Whole-genome landscape of Medicago truncatula symbiotic genes.</title>
        <authorList>
            <person name="Pecrix Y."/>
            <person name="Gamas P."/>
            <person name="Carrere S."/>
        </authorList>
    </citation>
    <scope>NUCLEOTIDE SEQUENCE</scope>
    <source>
        <tissue evidence="7">Leaves</tissue>
    </source>
</reference>
<evidence type="ECO:0000313" key="7">
    <source>
        <dbReference type="EMBL" id="RHN77496.1"/>
    </source>
</evidence>
<dbReference type="Pfam" id="PF01370">
    <property type="entry name" value="Epimerase"/>
    <property type="match status" value="1"/>
</dbReference>
<dbReference type="CDD" id="cd08958">
    <property type="entry name" value="FR_SDR_e"/>
    <property type="match status" value="1"/>
</dbReference>
<dbReference type="PANTHER" id="PTHR10366">
    <property type="entry name" value="NAD DEPENDENT EPIMERASE/DEHYDRATASE"/>
    <property type="match status" value="1"/>
</dbReference>
<evidence type="ECO:0000256" key="3">
    <source>
        <dbReference type="ARBA" id="ARBA00023445"/>
    </source>
</evidence>
<sequence length="334" mass="37792">MGSMAETVCVTGASGFIGSWLVMRLMERGYMVRATVRDPENLKKVSHLLELPGAKGKLSLWKADLGEEGSFDEAIKGCTGVFHVATPMDFESKDPENEMIKPTIKGVLDIMKACLKAKTVRRFIFTSSAGTLNVTEDQKPLWDESCWSDVEFCRRVKMTGWMYFVSKTLAEQEAWKFAKEHNMDFITIIPPLVVGPFLIPTMPPSLITALSPITGNEAHYSIIKQGQFVHLDDLCEAHIFLFEHMEVEGRYLCSACEANIHDIAKLINTKYPEYNIPTKFNNIPDELELVRFSSKKIKDLGFEFKYSLEDMYTEAIDTCIEKGLLPKFVKSTNK</sequence>
<dbReference type="Proteomes" id="UP000265566">
    <property type="component" value="Chromosome 1"/>
</dbReference>
<dbReference type="EMBL" id="AY389346">
    <property type="protein sequence ID" value="AAR27014.1"/>
    <property type="molecule type" value="mRNA"/>
</dbReference>
<gene>
    <name evidence="8" type="primary">25482169</name>
    <name evidence="6" type="ordered locus">MTR_1g022445</name>
    <name evidence="7" type="ORF">MtrunA17_Chr1g0155431</name>
</gene>
<dbReference type="InterPro" id="IPR050425">
    <property type="entry name" value="NAD(P)_dehydrat-like"/>
</dbReference>
<dbReference type="Gene3D" id="3.40.50.720">
    <property type="entry name" value="NAD(P)-binding Rossmann-like Domain"/>
    <property type="match status" value="1"/>
</dbReference>
<reference evidence="6 9" key="4">
    <citation type="journal article" date="2014" name="BMC Genomics">
        <title>An improved genome release (version Mt4.0) for the model legume Medicago truncatula.</title>
        <authorList>
            <person name="Tang H."/>
            <person name="Krishnakumar V."/>
            <person name="Bidwell S."/>
            <person name="Rosen B."/>
            <person name="Chan A."/>
            <person name="Zhou S."/>
            <person name="Gentzbittel L."/>
            <person name="Childs K.L."/>
            <person name="Yandell M."/>
            <person name="Gundlach H."/>
            <person name="Mayer K.F."/>
            <person name="Schwartz D.C."/>
            <person name="Town C.D."/>
        </authorList>
    </citation>
    <scope>GENOME REANNOTATION</scope>
    <source>
        <strain evidence="6">A17</strain>
        <strain evidence="8 9">cv. Jemalong A17</strain>
    </source>
</reference>
<dbReference type="SUPFAM" id="SSF51735">
    <property type="entry name" value="NAD(P)-binding Rossmann-fold domains"/>
    <property type="match status" value="1"/>
</dbReference>
<evidence type="ECO:0000256" key="1">
    <source>
        <dbReference type="ARBA" id="ARBA00022857"/>
    </source>
</evidence>
<dbReference type="GO" id="GO:0009718">
    <property type="term" value="P:anthocyanin-containing compound biosynthetic process"/>
    <property type="evidence" value="ECO:0000318"/>
    <property type="project" value="GO_Central"/>
</dbReference>
<dbReference type="EnsemblPlants" id="KEH40173">
    <property type="protein sequence ID" value="KEH40173"/>
    <property type="gene ID" value="MTR_1g022445"/>
</dbReference>
<protein>
    <submittedName>
        <fullName evidence="5">Dihydroflavanol-4-reductase 1</fullName>
    </submittedName>
    <submittedName>
        <fullName evidence="6">Dihydroflavonol 4-reductase</fullName>
    </submittedName>
    <submittedName>
        <fullName evidence="7">Putative dihydroflavanol 4-reductase</fullName>
        <ecNumber evidence="7">1.1.1.219</ecNumber>
    </submittedName>
</protein>
<evidence type="ECO:0000313" key="8">
    <source>
        <dbReference type="EnsemblPlants" id="KEH40173"/>
    </source>
</evidence>
<keyword evidence="2 7" id="KW-0560">Oxidoreductase</keyword>
<comment type="similarity">
    <text evidence="3">Belongs to the NAD(P)-dependent epimerase/dehydratase family. Dihydroflavonol-4-reductase subfamily.</text>
</comment>
<reference evidence="6 9" key="3">
    <citation type="journal article" date="2011" name="Nature">
        <title>The Medicago genome provides insight into the evolution of rhizobial symbioses.</title>
        <authorList>
            <person name="Young N.D."/>
            <person name="Debelle F."/>
            <person name="Oldroyd G.E."/>
            <person name="Geurts R."/>
            <person name="Cannon S.B."/>
            <person name="Udvardi M.K."/>
            <person name="Benedito V.A."/>
            <person name="Mayer K.F."/>
            <person name="Gouzy J."/>
            <person name="Schoof H."/>
            <person name="Van de Peer Y."/>
            <person name="Proost S."/>
            <person name="Cook D.R."/>
            <person name="Meyers B.C."/>
            <person name="Spannagl M."/>
            <person name="Cheung F."/>
            <person name="De Mita S."/>
            <person name="Krishnakumar V."/>
            <person name="Gundlach H."/>
            <person name="Zhou S."/>
            <person name="Mudge J."/>
            <person name="Bharti A.K."/>
            <person name="Murray J.D."/>
            <person name="Naoumkina M.A."/>
            <person name="Rosen B."/>
            <person name="Silverstein K.A."/>
            <person name="Tang H."/>
            <person name="Rombauts S."/>
            <person name="Zhao P.X."/>
            <person name="Zhou P."/>
            <person name="Barbe V."/>
            <person name="Bardou P."/>
            <person name="Bechner M."/>
            <person name="Bellec A."/>
            <person name="Berger A."/>
            <person name="Berges H."/>
            <person name="Bidwell S."/>
            <person name="Bisseling T."/>
            <person name="Choisne N."/>
            <person name="Couloux A."/>
            <person name="Denny R."/>
            <person name="Deshpande S."/>
            <person name="Dai X."/>
            <person name="Doyle J.J."/>
            <person name="Dudez A.M."/>
            <person name="Farmer A.D."/>
            <person name="Fouteau S."/>
            <person name="Franken C."/>
            <person name="Gibelin C."/>
            <person name="Gish J."/>
            <person name="Goldstein S."/>
            <person name="Gonzalez A.J."/>
            <person name="Green P.J."/>
            <person name="Hallab A."/>
            <person name="Hartog M."/>
            <person name="Hua A."/>
            <person name="Humphray S.J."/>
            <person name="Jeong D.H."/>
            <person name="Jing Y."/>
            <person name="Jocker A."/>
            <person name="Kenton S.M."/>
            <person name="Kim D.J."/>
            <person name="Klee K."/>
            <person name="Lai H."/>
            <person name="Lang C."/>
            <person name="Lin S."/>
            <person name="Macmil S.L."/>
            <person name="Magdelenat G."/>
            <person name="Matthews L."/>
            <person name="McCorrison J."/>
            <person name="Monaghan E.L."/>
            <person name="Mun J.H."/>
            <person name="Najar F.Z."/>
            <person name="Nicholson C."/>
            <person name="Noirot C."/>
            <person name="O'Bleness M."/>
            <person name="Paule C.R."/>
            <person name="Poulain J."/>
            <person name="Prion F."/>
            <person name="Qin B."/>
            <person name="Qu C."/>
            <person name="Retzel E.F."/>
            <person name="Riddle C."/>
            <person name="Sallet E."/>
            <person name="Samain S."/>
            <person name="Samson N."/>
            <person name="Sanders I."/>
            <person name="Saurat O."/>
            <person name="Scarpelli C."/>
            <person name="Schiex T."/>
            <person name="Segurens B."/>
            <person name="Severin A.J."/>
            <person name="Sherrier D.J."/>
            <person name="Shi R."/>
            <person name="Sims S."/>
            <person name="Singer S.R."/>
            <person name="Sinharoy S."/>
            <person name="Sterck L."/>
            <person name="Viollet A."/>
            <person name="Wang B.B."/>
            <person name="Wang K."/>
            <person name="Wang M."/>
            <person name="Wang X."/>
            <person name="Warfsmann J."/>
            <person name="Weissenbach J."/>
            <person name="White D.D."/>
            <person name="White J.D."/>
            <person name="Wiley G.B."/>
            <person name="Wincker P."/>
            <person name="Xing Y."/>
            <person name="Yang L."/>
            <person name="Yao Z."/>
            <person name="Ying F."/>
            <person name="Zhai J."/>
            <person name="Zhou L."/>
            <person name="Zuber A."/>
            <person name="Denarie J."/>
            <person name="Dixon R.A."/>
            <person name="May G.D."/>
            <person name="Schwartz D.C."/>
            <person name="Rogers J."/>
            <person name="Quetier F."/>
            <person name="Town C.D."/>
            <person name="Roe B.A."/>
        </authorList>
    </citation>
    <scope>NUCLEOTIDE SEQUENCE [LARGE SCALE GENOMIC DNA]</scope>
    <source>
        <strain evidence="6">A17</strain>
        <strain evidence="8 9">cv. Jemalong A17</strain>
    </source>
</reference>
<evidence type="ECO:0000313" key="9">
    <source>
        <dbReference type="Proteomes" id="UP000002051"/>
    </source>
</evidence>
<reference evidence="8" key="5">
    <citation type="submission" date="2015-04" db="UniProtKB">
        <authorList>
            <consortium name="EnsemblPlants"/>
        </authorList>
    </citation>
    <scope>IDENTIFICATION</scope>
    <source>
        <strain evidence="8">cv. Jemalong A17</strain>
    </source>
</reference>
<evidence type="ECO:0000259" key="4">
    <source>
        <dbReference type="Pfam" id="PF01370"/>
    </source>
</evidence>
<dbReference type="GO" id="GO:0045552">
    <property type="term" value="F:dihydroflavanol 4-reductase activity"/>
    <property type="evidence" value="ECO:0000318"/>
    <property type="project" value="GO_Central"/>
</dbReference>
<feature type="domain" description="NAD-dependent epimerase/dehydratase" evidence="4">
    <location>
        <begin position="8"/>
        <end position="246"/>
    </location>
</feature>
<dbReference type="PaxDb" id="3880-AES85399"/>
<name>Q6TQT1_MEDTR</name>
<dbReference type="InterPro" id="IPR001509">
    <property type="entry name" value="Epimerase_deHydtase"/>
</dbReference>
<dbReference type="Gramene" id="rna959">
    <property type="protein sequence ID" value="RHN77496.1"/>
    <property type="gene ID" value="gene959"/>
</dbReference>
<dbReference type="eggNOG" id="KOG1502">
    <property type="taxonomic scope" value="Eukaryota"/>
</dbReference>
<dbReference type="HOGENOM" id="CLU_007383_9_0_1"/>
<reference evidence="5" key="2">
    <citation type="journal article" date="2004" name="Plant Physiol.">
        <title>Molecular and biochemical analysis of two cDNA clones encoding dihydroflavonol-4-reductase from Medicago truncatula.</title>
        <authorList>
            <person name="Xie D.Y."/>
            <person name="Jackson L.A."/>
            <person name="Cooper J.D."/>
            <person name="Ferreira D."/>
            <person name="Paiva N.L."/>
        </authorList>
    </citation>
    <scope>NUCLEOTIDE SEQUENCE</scope>
</reference>
<dbReference type="BRENDA" id="1.1.1.219">
    <property type="organism ID" value="3201"/>
</dbReference>
<evidence type="ECO:0000313" key="6">
    <source>
        <dbReference type="EMBL" id="KEH40173.1"/>
    </source>
</evidence>
<dbReference type="PANTHER" id="PTHR10366:SF805">
    <property type="entry name" value="DIHYDROFLAVANOL-4-REDUCTASE 1"/>
    <property type="match status" value="1"/>
</dbReference>
<dbReference type="EMBL" id="PSQE01000001">
    <property type="protein sequence ID" value="RHN77496.1"/>
    <property type="molecule type" value="Genomic_DNA"/>
</dbReference>
<dbReference type="SMR" id="Q6TQT1"/>
<organism evidence="5">
    <name type="scientific">Medicago truncatula</name>
    <name type="common">Barrel medic</name>
    <name type="synonym">Medicago tribuloides</name>
    <dbReference type="NCBI Taxonomy" id="3880"/>
    <lineage>
        <taxon>Eukaryota</taxon>
        <taxon>Viridiplantae</taxon>
        <taxon>Streptophyta</taxon>
        <taxon>Embryophyta</taxon>
        <taxon>Tracheophyta</taxon>
        <taxon>Spermatophyta</taxon>
        <taxon>Magnoliopsida</taxon>
        <taxon>eudicotyledons</taxon>
        <taxon>Gunneridae</taxon>
        <taxon>Pentapetalae</taxon>
        <taxon>rosids</taxon>
        <taxon>fabids</taxon>
        <taxon>Fabales</taxon>
        <taxon>Fabaceae</taxon>
        <taxon>Papilionoideae</taxon>
        <taxon>50 kb inversion clade</taxon>
        <taxon>NPAAA clade</taxon>
        <taxon>Hologalegina</taxon>
        <taxon>IRL clade</taxon>
        <taxon>Trifolieae</taxon>
        <taxon>Medicago</taxon>
    </lineage>
</organism>
<dbReference type="FunFam" id="3.40.50.720:FF:000085">
    <property type="entry name" value="Dihydroflavonol reductase"/>
    <property type="match status" value="1"/>
</dbReference>
<dbReference type="KEGG" id="mtr:25482169"/>
<dbReference type="EMBL" id="CM001217">
    <property type="protein sequence ID" value="KEH40173.1"/>
    <property type="molecule type" value="Genomic_DNA"/>
</dbReference>
<keyword evidence="1" id="KW-0521">NADP</keyword>
<dbReference type="STRING" id="3880.Q6TQT1"/>